<protein>
    <submittedName>
        <fullName evidence="1">Uncharacterized protein</fullName>
    </submittedName>
</protein>
<accession>A0A1A8YMS5</accession>
<dbReference type="Proteomes" id="UP000078550">
    <property type="component" value="Unassembled WGS sequence"/>
</dbReference>
<organism evidence="1 2">
    <name type="scientific">Plasmodium ovale wallikeri</name>
    <dbReference type="NCBI Taxonomy" id="864142"/>
    <lineage>
        <taxon>Eukaryota</taxon>
        <taxon>Sar</taxon>
        <taxon>Alveolata</taxon>
        <taxon>Apicomplexa</taxon>
        <taxon>Aconoidasida</taxon>
        <taxon>Haemosporida</taxon>
        <taxon>Plasmodiidae</taxon>
        <taxon>Plasmodium</taxon>
        <taxon>Plasmodium (Plasmodium)</taxon>
    </lineage>
</organism>
<gene>
    <name evidence="1" type="ORF">POVWA2_011640</name>
</gene>
<sequence>MQDEEDGKISTCEGNKRFYAYRLLCDGCQAAANLHDRISKTVAAAPSTRVHLAVLPPCRHATAPSYHPAQFSAQFLQGYAEKCETLFRLLFSLLFRSLFVPFSLLFRSFFRSFLRASSIPAFTSTTR</sequence>
<name>A0A1A8YMS5_PLAOA</name>
<evidence type="ECO:0000313" key="1">
    <source>
        <dbReference type="EMBL" id="SBT32818.1"/>
    </source>
</evidence>
<dbReference type="EMBL" id="FLRE01000042">
    <property type="protein sequence ID" value="SBT32818.1"/>
    <property type="molecule type" value="Genomic_DNA"/>
</dbReference>
<reference evidence="2" key="1">
    <citation type="submission" date="2016-05" db="EMBL/GenBank/DDBJ databases">
        <authorList>
            <person name="Naeem Raeece"/>
        </authorList>
    </citation>
    <scope>NUCLEOTIDE SEQUENCE [LARGE SCALE GENOMIC DNA]</scope>
</reference>
<proteinExistence type="predicted"/>
<evidence type="ECO:0000313" key="2">
    <source>
        <dbReference type="Proteomes" id="UP000078550"/>
    </source>
</evidence>
<dbReference type="AlphaFoldDB" id="A0A1A8YMS5"/>